<organism evidence="1 2">
    <name type="scientific">Coemansia furcata</name>
    <dbReference type="NCBI Taxonomy" id="417177"/>
    <lineage>
        <taxon>Eukaryota</taxon>
        <taxon>Fungi</taxon>
        <taxon>Fungi incertae sedis</taxon>
        <taxon>Zoopagomycota</taxon>
        <taxon>Kickxellomycotina</taxon>
        <taxon>Kickxellomycetes</taxon>
        <taxon>Kickxellales</taxon>
        <taxon>Kickxellaceae</taxon>
        <taxon>Coemansia</taxon>
    </lineage>
</organism>
<protein>
    <submittedName>
        <fullName evidence="1">Uncharacterized protein</fullName>
    </submittedName>
</protein>
<name>A0ACC1LI19_9FUNG</name>
<keyword evidence="2" id="KW-1185">Reference proteome</keyword>
<sequence length="214" mass="23716">MIASYFHNLNERLRRPGGPPLYFRITNIVVAILMIIAGIAFFTWSNFLRIMFGIFEIVFAIWIIMFELAEMTWLAPYVQFMFTWRGRGIFYVFMGCLTLGYKALGWILGAIIIGIGAAYIVLSFTAKRHENYMTGAGVAGTDTMYRDNSMAHKGLGGAGLSIYGGGIPQGQHTGNSLPQISVSQYSSDQFGHAPTVPNPAQSRPTNIDYLHSPV</sequence>
<proteinExistence type="predicted"/>
<gene>
    <name evidence="1" type="ORF">H4S07_003385</name>
</gene>
<evidence type="ECO:0000313" key="2">
    <source>
        <dbReference type="Proteomes" id="UP001140096"/>
    </source>
</evidence>
<reference evidence="1" key="1">
    <citation type="submission" date="2022-07" db="EMBL/GenBank/DDBJ databases">
        <title>Phylogenomic reconstructions and comparative analyses of Kickxellomycotina fungi.</title>
        <authorList>
            <person name="Reynolds N.K."/>
            <person name="Stajich J.E."/>
            <person name="Barry K."/>
            <person name="Grigoriev I.V."/>
            <person name="Crous P."/>
            <person name="Smith M.E."/>
        </authorList>
    </citation>
    <scope>NUCLEOTIDE SEQUENCE</scope>
    <source>
        <strain evidence="1">CBS 102833</strain>
    </source>
</reference>
<evidence type="ECO:0000313" key="1">
    <source>
        <dbReference type="EMBL" id="KAJ2808596.1"/>
    </source>
</evidence>
<comment type="caution">
    <text evidence="1">The sequence shown here is derived from an EMBL/GenBank/DDBJ whole genome shotgun (WGS) entry which is preliminary data.</text>
</comment>
<dbReference type="EMBL" id="JANBUP010001079">
    <property type="protein sequence ID" value="KAJ2808596.1"/>
    <property type="molecule type" value="Genomic_DNA"/>
</dbReference>
<accession>A0ACC1LI19</accession>
<dbReference type="Proteomes" id="UP001140096">
    <property type="component" value="Unassembled WGS sequence"/>
</dbReference>